<evidence type="ECO:0000256" key="1">
    <source>
        <dbReference type="SAM" id="SignalP"/>
    </source>
</evidence>
<keyword evidence="3" id="KW-1185">Reference proteome</keyword>
<feature type="chain" id="PRO_5002800627" evidence="1">
    <location>
        <begin position="31"/>
        <end position="343"/>
    </location>
</feature>
<evidence type="ECO:0000313" key="3">
    <source>
        <dbReference type="Proteomes" id="UP000005824"/>
    </source>
</evidence>
<evidence type="ECO:0000313" key="2">
    <source>
        <dbReference type="EMBL" id="EDY17378.1"/>
    </source>
</evidence>
<dbReference type="InParanoid" id="B4D824"/>
<dbReference type="InterPro" id="IPR006311">
    <property type="entry name" value="TAT_signal"/>
</dbReference>
<sequence length="343" mass="36642">MITDRRSFLRNSAILTAGSALLPTWTTASAATAVATRTLTPALALTTDEQAVLAWVASYADSYRLQGGCILGHLRGSPNKFTQIVAHMADPAKFASLLAAKSPLSSALVNGDSYSFQYGQTLFTLQNSSTSLPTVANTDWKHQALQYDPKTHILTDPLGDTGASAQINYTIQLIAKTRTVPQNFQALVTGLVESTLYKLTQDAPFNTFRNSVLNSKPAKAGDATAVNRIFLQNLALLAQVFPANSLAPILKSPLLTASLATQFTLSTAQLVARFSVLRTKVNRSYSDETIWLALLIPNQISPQSGDLTNALGLPANGGFNAILSLDALADMRQLLNDPAFATA</sequence>
<accession>B4D824</accession>
<gene>
    <name evidence="2" type="ORF">CfE428DRAFT_5064</name>
</gene>
<dbReference type="PROSITE" id="PS51318">
    <property type="entry name" value="TAT"/>
    <property type="match status" value="1"/>
</dbReference>
<dbReference type="Proteomes" id="UP000005824">
    <property type="component" value="Unassembled WGS sequence"/>
</dbReference>
<name>B4D824_9BACT</name>
<protein>
    <submittedName>
        <fullName evidence="2">Uncharacterized protein</fullName>
    </submittedName>
</protein>
<comment type="caution">
    <text evidence="2">The sequence shown here is derived from an EMBL/GenBank/DDBJ whole genome shotgun (WGS) entry which is preliminary data.</text>
</comment>
<feature type="signal peptide" evidence="1">
    <location>
        <begin position="1"/>
        <end position="30"/>
    </location>
</feature>
<dbReference type="EMBL" id="ABVL01000020">
    <property type="protein sequence ID" value="EDY17378.1"/>
    <property type="molecule type" value="Genomic_DNA"/>
</dbReference>
<dbReference type="STRING" id="497964.CfE428DRAFT_5064"/>
<keyword evidence="1" id="KW-0732">Signal</keyword>
<dbReference type="AlphaFoldDB" id="B4D824"/>
<proteinExistence type="predicted"/>
<dbReference type="RefSeq" id="WP_006982385.1">
    <property type="nucleotide sequence ID" value="NZ_ABVL01000020.1"/>
</dbReference>
<organism evidence="2 3">
    <name type="scientific">Chthoniobacter flavus Ellin428</name>
    <dbReference type="NCBI Taxonomy" id="497964"/>
    <lineage>
        <taxon>Bacteria</taxon>
        <taxon>Pseudomonadati</taxon>
        <taxon>Verrucomicrobiota</taxon>
        <taxon>Spartobacteria</taxon>
        <taxon>Chthoniobacterales</taxon>
        <taxon>Chthoniobacteraceae</taxon>
        <taxon>Chthoniobacter</taxon>
    </lineage>
</organism>
<reference evidence="2 3" key="1">
    <citation type="journal article" date="2011" name="J. Bacteriol.">
        <title>Genome sequence of Chthoniobacter flavus Ellin428, an aerobic heterotrophic soil bacterium.</title>
        <authorList>
            <person name="Kant R."/>
            <person name="van Passel M.W."/>
            <person name="Palva A."/>
            <person name="Lucas S."/>
            <person name="Lapidus A."/>
            <person name="Glavina Del Rio T."/>
            <person name="Dalin E."/>
            <person name="Tice H."/>
            <person name="Bruce D."/>
            <person name="Goodwin L."/>
            <person name="Pitluck S."/>
            <person name="Larimer F.W."/>
            <person name="Land M.L."/>
            <person name="Hauser L."/>
            <person name="Sangwan P."/>
            <person name="de Vos W.M."/>
            <person name="Janssen P.H."/>
            <person name="Smidt H."/>
        </authorList>
    </citation>
    <scope>NUCLEOTIDE SEQUENCE [LARGE SCALE GENOMIC DNA]</scope>
    <source>
        <strain evidence="2 3">Ellin428</strain>
    </source>
</reference>